<dbReference type="SUPFAM" id="SSF48452">
    <property type="entry name" value="TPR-like"/>
    <property type="match status" value="1"/>
</dbReference>
<dbReference type="Gene3D" id="1.25.40.10">
    <property type="entry name" value="Tetratricopeptide repeat domain"/>
    <property type="match status" value="1"/>
</dbReference>
<dbReference type="EMBL" id="BHYK01000045">
    <property type="protein sequence ID" value="GCD12875.1"/>
    <property type="molecule type" value="Genomic_DNA"/>
</dbReference>
<organism evidence="1 2">
    <name type="scientific">Clostridium tagluense</name>
    <dbReference type="NCBI Taxonomy" id="360422"/>
    <lineage>
        <taxon>Bacteria</taxon>
        <taxon>Bacillati</taxon>
        <taxon>Bacillota</taxon>
        <taxon>Clostridia</taxon>
        <taxon>Eubacteriales</taxon>
        <taxon>Clostridiaceae</taxon>
        <taxon>Clostridium</taxon>
    </lineage>
</organism>
<sequence length="160" mass="19835">MKLNNFEINMRSRNHIEKCFYVCKDYTRAYKLTKNLINKINNQFKTIEKEELDYDYYFCYMILARICNHNKLYEEAIKNIYKAMEYPVKDYYNISAKWLLACIYKTNDQIDKAKIEYRDCYKYYRSIEEEKYMFGVKLRLSRLNQLNKKEWLISYTRIPL</sequence>
<dbReference type="AlphaFoldDB" id="A0A401UTJ8"/>
<dbReference type="InterPro" id="IPR011990">
    <property type="entry name" value="TPR-like_helical_dom_sf"/>
</dbReference>
<accession>A0A401UTJ8</accession>
<comment type="caution">
    <text evidence="1">The sequence shown here is derived from an EMBL/GenBank/DDBJ whole genome shotgun (WGS) entry which is preliminary data.</text>
</comment>
<proteinExistence type="predicted"/>
<evidence type="ECO:0000313" key="1">
    <source>
        <dbReference type="EMBL" id="GCD12875.1"/>
    </source>
</evidence>
<protein>
    <submittedName>
        <fullName evidence="1">Uncharacterized protein</fullName>
    </submittedName>
</protein>
<keyword evidence="2" id="KW-1185">Reference proteome</keyword>
<evidence type="ECO:0000313" key="2">
    <source>
        <dbReference type="Proteomes" id="UP000287872"/>
    </source>
</evidence>
<dbReference type="RefSeq" id="WP_125005919.1">
    <property type="nucleotide sequence ID" value="NZ_BHYK01000045.1"/>
</dbReference>
<dbReference type="Proteomes" id="UP000287872">
    <property type="component" value="Unassembled WGS sequence"/>
</dbReference>
<name>A0A401UTJ8_9CLOT</name>
<gene>
    <name evidence="1" type="ORF">Ctaglu_44980</name>
</gene>
<reference evidence="1 2" key="1">
    <citation type="submission" date="2018-11" db="EMBL/GenBank/DDBJ databases">
        <title>Genome sequencing and assembly of Clostridium tagluense strain A121.</title>
        <authorList>
            <person name="Murakami T."/>
            <person name="Segawa T."/>
            <person name="Shcherbakova V.A."/>
            <person name="Mori H."/>
            <person name="Yoshimura Y."/>
        </authorList>
    </citation>
    <scope>NUCLEOTIDE SEQUENCE [LARGE SCALE GENOMIC DNA]</scope>
    <source>
        <strain evidence="1 2">A121</strain>
    </source>
</reference>